<keyword evidence="3" id="KW-1185">Reference proteome</keyword>
<organism evidence="2 3">
    <name type="scientific">Pseudomonas typographi</name>
    <dbReference type="NCBI Taxonomy" id="2715964"/>
    <lineage>
        <taxon>Bacteria</taxon>
        <taxon>Pseudomonadati</taxon>
        <taxon>Pseudomonadota</taxon>
        <taxon>Gammaproteobacteria</taxon>
        <taxon>Pseudomonadales</taxon>
        <taxon>Pseudomonadaceae</taxon>
        <taxon>Pseudomonas</taxon>
    </lineage>
</organism>
<evidence type="ECO:0000256" key="1">
    <source>
        <dbReference type="SAM" id="MobiDB-lite"/>
    </source>
</evidence>
<dbReference type="RefSeq" id="WP_190420616.1">
    <property type="nucleotide sequence ID" value="NZ_JAAOCA010000013.1"/>
</dbReference>
<reference evidence="2 3" key="1">
    <citation type="journal article" date="2020" name="Insects">
        <title>Bacteria Belonging to Pseudomonas typographi sp. nov. from the Bark Beetle Ips typographus Have Genomic Potential to Aid in the Host Ecology.</title>
        <authorList>
            <person name="Peral-Aranega E."/>
            <person name="Saati-Santamaria Z."/>
            <person name="Kolarik M."/>
            <person name="Rivas R."/>
            <person name="Garcia-Fraile P."/>
        </authorList>
    </citation>
    <scope>NUCLEOTIDE SEQUENCE [LARGE SCALE GENOMIC DNA]</scope>
    <source>
        <strain evidence="2 3">CA3A</strain>
    </source>
</reference>
<sequence>MPVLALTLSALWLTGCSSPEAQWRYVEFDPQHASADYGGLSKFTLAKSILLLQPPSEPGTAAALLSLPAEAEGAHTQFGFQPVVGTPVMQLSTLDSTRLVHRLSLAQAAVPAATRAATPVAVPASIDRATAKPSGARLALPLAVDVQRLLNEPRREAGTAYGVVENSGNKVALELAYDAVPADTIETRLLDLAKASGIYFYSACRTATLTFLSVPFKHQQYTVTVADPNFVQTVALDTHGQITSHSSCGVDKDAGSTEDPVALATLNRAVAQARSVARAWDTLPMPNPAQAQAEASPMPPPPAAVRKA</sequence>
<proteinExistence type="predicted"/>
<gene>
    <name evidence="2" type="ORF">HAQ05_11635</name>
</gene>
<evidence type="ECO:0000313" key="2">
    <source>
        <dbReference type="EMBL" id="MBD1599351.1"/>
    </source>
</evidence>
<accession>A0ABR7Z1G8</accession>
<feature type="non-terminal residue" evidence="2">
    <location>
        <position position="308"/>
    </location>
</feature>
<feature type="compositionally biased region" description="Pro residues" evidence="1">
    <location>
        <begin position="297"/>
        <end position="308"/>
    </location>
</feature>
<evidence type="ECO:0008006" key="4">
    <source>
        <dbReference type="Google" id="ProtNLM"/>
    </source>
</evidence>
<feature type="region of interest" description="Disordered" evidence="1">
    <location>
        <begin position="286"/>
        <end position="308"/>
    </location>
</feature>
<dbReference type="Proteomes" id="UP000805841">
    <property type="component" value="Unassembled WGS sequence"/>
</dbReference>
<evidence type="ECO:0000313" key="3">
    <source>
        <dbReference type="Proteomes" id="UP000805841"/>
    </source>
</evidence>
<protein>
    <recommendedName>
        <fullName evidence="4">Lipoprotein</fullName>
    </recommendedName>
</protein>
<name>A0ABR7Z1G8_9PSED</name>
<dbReference type="EMBL" id="JAAOCA010000013">
    <property type="protein sequence ID" value="MBD1599351.1"/>
    <property type="molecule type" value="Genomic_DNA"/>
</dbReference>
<comment type="caution">
    <text evidence="2">The sequence shown here is derived from an EMBL/GenBank/DDBJ whole genome shotgun (WGS) entry which is preliminary data.</text>
</comment>